<reference evidence="2 3" key="1">
    <citation type="submission" date="2015-04" db="EMBL/GenBank/DDBJ databases">
        <authorList>
            <person name="Syromyatnikov M.Y."/>
            <person name="Popov V.N."/>
        </authorList>
    </citation>
    <scope>NUCLEOTIDE SEQUENCE [LARGE SCALE GENOMIC DNA]</scope>
</reference>
<dbReference type="STRING" id="568069.A0A1J1I8D7"/>
<keyword evidence="3" id="KW-1185">Reference proteome</keyword>
<protein>
    <submittedName>
        <fullName evidence="2">CLUMA_CG010163, isoform A</fullName>
    </submittedName>
</protein>
<evidence type="ECO:0000313" key="2">
    <source>
        <dbReference type="EMBL" id="CRK96551.1"/>
    </source>
</evidence>
<organism evidence="2 3">
    <name type="scientific">Clunio marinus</name>
    <dbReference type="NCBI Taxonomy" id="568069"/>
    <lineage>
        <taxon>Eukaryota</taxon>
        <taxon>Metazoa</taxon>
        <taxon>Ecdysozoa</taxon>
        <taxon>Arthropoda</taxon>
        <taxon>Hexapoda</taxon>
        <taxon>Insecta</taxon>
        <taxon>Pterygota</taxon>
        <taxon>Neoptera</taxon>
        <taxon>Endopterygota</taxon>
        <taxon>Diptera</taxon>
        <taxon>Nematocera</taxon>
        <taxon>Chironomoidea</taxon>
        <taxon>Chironomidae</taxon>
        <taxon>Clunio</taxon>
    </lineage>
</organism>
<dbReference type="InterPro" id="IPR038606">
    <property type="entry name" value="To_sf"/>
</dbReference>
<dbReference type="InterPro" id="IPR010562">
    <property type="entry name" value="Haemolymph_juvenile_hormone-bd"/>
</dbReference>
<dbReference type="Proteomes" id="UP000183832">
    <property type="component" value="Unassembled WGS sequence"/>
</dbReference>
<feature type="signal peptide" evidence="1">
    <location>
        <begin position="1"/>
        <end position="18"/>
    </location>
</feature>
<dbReference type="AlphaFoldDB" id="A0A1J1I8D7"/>
<dbReference type="EMBL" id="CVRI01000044">
    <property type="protein sequence ID" value="CRK96551.1"/>
    <property type="molecule type" value="Genomic_DNA"/>
</dbReference>
<dbReference type="Pfam" id="PF06585">
    <property type="entry name" value="JHBP"/>
    <property type="match status" value="1"/>
</dbReference>
<dbReference type="SMART" id="SM00700">
    <property type="entry name" value="JHBP"/>
    <property type="match status" value="1"/>
</dbReference>
<dbReference type="OrthoDB" id="6370791at2759"/>
<evidence type="ECO:0000313" key="3">
    <source>
        <dbReference type="Proteomes" id="UP000183832"/>
    </source>
</evidence>
<name>A0A1J1I8D7_9DIPT</name>
<accession>A0A1J1I8D7</accession>
<evidence type="ECO:0000256" key="1">
    <source>
        <dbReference type="SAM" id="SignalP"/>
    </source>
</evidence>
<dbReference type="Gene3D" id="3.15.10.30">
    <property type="entry name" value="Haemolymph juvenile hormone binding protein"/>
    <property type="match status" value="1"/>
</dbReference>
<sequence length="271" mass="30177">MKLLKVLLFFGLIYVTAGQSLDRPLQSSILPTILERILERGRNILNRQIINIIEGQRENFSTGWPLLGIPPIDPLLIEDVELNLDTLETLNSFSLRLFDAELVGLQEFEIDEMDVSIIGLSAYFEISFRELSLIGQHETSGNLGTTPISGTGSASFIFNDLRVNGTIDMSNVDDGFLNIDKFFLGISVRRVTVRLQGFGIFLDATISTLLSAAFPTLITESQSAINDFINENIVSALNKVLNDFRIIDVINSLINSIFNQLVSCLNLFEQN</sequence>
<dbReference type="PANTHER" id="PTHR11008">
    <property type="entry name" value="PROTEIN TAKEOUT-LIKE PROTEIN"/>
    <property type="match status" value="1"/>
</dbReference>
<dbReference type="PANTHER" id="PTHR11008:SF9">
    <property type="entry name" value="PROTEIN TAKEOUT-LIKE PROTEIN"/>
    <property type="match status" value="1"/>
</dbReference>
<gene>
    <name evidence="2" type="primary">putative GI17402</name>
    <name evidence="2" type="ORF">CLUMA_CG010163</name>
</gene>
<proteinExistence type="predicted"/>
<feature type="chain" id="PRO_5012723849" evidence="1">
    <location>
        <begin position="19"/>
        <end position="271"/>
    </location>
</feature>
<keyword evidence="1" id="KW-0732">Signal</keyword>